<dbReference type="CDD" id="cd16917">
    <property type="entry name" value="HATPase_UhpB-NarQ-NarX-like"/>
    <property type="match status" value="1"/>
</dbReference>
<evidence type="ECO:0000256" key="9">
    <source>
        <dbReference type="SAM" id="Phobius"/>
    </source>
</evidence>
<reference evidence="11 12" key="1">
    <citation type="submission" date="2020-04" db="EMBL/GenBank/DDBJ databases">
        <title>Gordonia sp. nov. TBRC 11910.</title>
        <authorList>
            <person name="Suriyachadkun C."/>
        </authorList>
    </citation>
    <scope>NUCLEOTIDE SEQUENCE [LARGE SCALE GENOMIC DNA]</scope>
    <source>
        <strain evidence="11 12">TBRC 11910</strain>
    </source>
</reference>
<evidence type="ECO:0000256" key="7">
    <source>
        <dbReference type="ARBA" id="ARBA00022840"/>
    </source>
</evidence>
<keyword evidence="4" id="KW-0808">Transferase</keyword>
<dbReference type="Gene3D" id="3.30.565.10">
    <property type="entry name" value="Histidine kinase-like ATPase, C-terminal domain"/>
    <property type="match status" value="1"/>
</dbReference>
<comment type="caution">
    <text evidence="11">The sequence shown here is derived from an EMBL/GenBank/DDBJ whole genome shotgun (WGS) entry which is preliminary data.</text>
</comment>
<feature type="transmembrane region" description="Helical" evidence="9">
    <location>
        <begin position="128"/>
        <end position="151"/>
    </location>
</feature>
<sequence length="390" mass="41484">MARTPTTQRWLAVLRYAPIVVVPALLVASTFPGRFSVPSHYWLLSMTAVGVFVAGKWWPATASVVLAALAVPMFGTEAWGPSELVPYLGAIALADAVMRRGGWPCAIAAVAWTGAVVADVVMDDHTDVWSAMSIVKVVASVAIPVLLGLYLRGQRALAASYRQRALDADARRRQEQQQTRTDERVALARELHDVVAHHMASIVLRIGVAQHVLKPHDQPVRDVLDDVKDTASHALTDIRRLLVALRDPVLGDVPLVDAEQLATEIDAGVERVRAAGFTVEAKVADPADIAGLDAIGRLTLLRVVQEALTNAMKYGDAEDAVAVTVSRADGAVEIVIGNRRGGAATGAGHGIVGMAERVDLVGGTLAVGPKGAQHWLVQARIPLADKEIDS</sequence>
<keyword evidence="7" id="KW-0067">ATP-binding</keyword>
<evidence type="ECO:0000313" key="12">
    <source>
        <dbReference type="Proteomes" id="UP000550729"/>
    </source>
</evidence>
<dbReference type="RefSeq" id="WP_170194817.1">
    <property type="nucleotide sequence ID" value="NZ_JABBNB010000013.1"/>
</dbReference>
<organism evidence="11 12">
    <name type="scientific">Gordonia asplenii</name>
    <dbReference type="NCBI Taxonomy" id="2725283"/>
    <lineage>
        <taxon>Bacteria</taxon>
        <taxon>Bacillati</taxon>
        <taxon>Actinomycetota</taxon>
        <taxon>Actinomycetes</taxon>
        <taxon>Mycobacteriales</taxon>
        <taxon>Gordoniaceae</taxon>
        <taxon>Gordonia</taxon>
    </lineage>
</organism>
<feature type="transmembrane region" description="Helical" evidence="9">
    <location>
        <begin position="12"/>
        <end position="37"/>
    </location>
</feature>
<dbReference type="PANTHER" id="PTHR24421">
    <property type="entry name" value="NITRATE/NITRITE SENSOR PROTEIN NARX-RELATED"/>
    <property type="match status" value="1"/>
</dbReference>
<dbReference type="EMBL" id="JABBNB010000013">
    <property type="protein sequence ID" value="NMO02309.1"/>
    <property type="molecule type" value="Genomic_DNA"/>
</dbReference>
<evidence type="ECO:0000256" key="2">
    <source>
        <dbReference type="ARBA" id="ARBA00012438"/>
    </source>
</evidence>
<keyword evidence="12" id="KW-1185">Reference proteome</keyword>
<feature type="domain" description="Signal transduction histidine kinase subgroup 3 dimerisation and phosphoacceptor" evidence="10">
    <location>
        <begin position="183"/>
        <end position="249"/>
    </location>
</feature>
<keyword evidence="5" id="KW-0547">Nucleotide-binding</keyword>
<evidence type="ECO:0000313" key="11">
    <source>
        <dbReference type="EMBL" id="NMO02309.1"/>
    </source>
</evidence>
<dbReference type="GO" id="GO:0046983">
    <property type="term" value="F:protein dimerization activity"/>
    <property type="evidence" value="ECO:0007669"/>
    <property type="project" value="InterPro"/>
</dbReference>
<proteinExistence type="predicted"/>
<keyword evidence="9" id="KW-0812">Transmembrane</keyword>
<dbReference type="SUPFAM" id="SSF55874">
    <property type="entry name" value="ATPase domain of HSP90 chaperone/DNA topoisomerase II/histidine kinase"/>
    <property type="match status" value="1"/>
</dbReference>
<dbReference type="GO" id="GO:0016020">
    <property type="term" value="C:membrane"/>
    <property type="evidence" value="ECO:0007669"/>
    <property type="project" value="InterPro"/>
</dbReference>
<protein>
    <recommendedName>
        <fullName evidence="2">histidine kinase</fullName>
        <ecNumber evidence="2">2.7.13.3</ecNumber>
    </recommendedName>
</protein>
<evidence type="ECO:0000256" key="1">
    <source>
        <dbReference type="ARBA" id="ARBA00000085"/>
    </source>
</evidence>
<dbReference type="Gene3D" id="1.20.5.1930">
    <property type="match status" value="1"/>
</dbReference>
<dbReference type="GO" id="GO:0000155">
    <property type="term" value="F:phosphorelay sensor kinase activity"/>
    <property type="evidence" value="ECO:0007669"/>
    <property type="project" value="InterPro"/>
</dbReference>
<dbReference type="Pfam" id="PF07730">
    <property type="entry name" value="HisKA_3"/>
    <property type="match status" value="1"/>
</dbReference>
<gene>
    <name evidence="11" type="ORF">HH308_13910</name>
</gene>
<dbReference type="InterPro" id="IPR011712">
    <property type="entry name" value="Sig_transdc_His_kin_sub3_dim/P"/>
</dbReference>
<dbReference type="InterPro" id="IPR050482">
    <property type="entry name" value="Sensor_HK_TwoCompSys"/>
</dbReference>
<evidence type="ECO:0000256" key="5">
    <source>
        <dbReference type="ARBA" id="ARBA00022741"/>
    </source>
</evidence>
<accession>A0A848KVK4</accession>
<dbReference type="InterPro" id="IPR036890">
    <property type="entry name" value="HATPase_C_sf"/>
</dbReference>
<dbReference type="GO" id="GO:0005524">
    <property type="term" value="F:ATP binding"/>
    <property type="evidence" value="ECO:0007669"/>
    <property type="project" value="UniProtKB-KW"/>
</dbReference>
<evidence type="ECO:0000256" key="4">
    <source>
        <dbReference type="ARBA" id="ARBA00022679"/>
    </source>
</evidence>
<evidence type="ECO:0000259" key="10">
    <source>
        <dbReference type="Pfam" id="PF07730"/>
    </source>
</evidence>
<keyword evidence="6 11" id="KW-0418">Kinase</keyword>
<feature type="transmembrane region" description="Helical" evidence="9">
    <location>
        <begin position="101"/>
        <end position="122"/>
    </location>
</feature>
<keyword evidence="9" id="KW-1133">Transmembrane helix</keyword>
<name>A0A848KVK4_9ACTN</name>
<evidence type="ECO:0000256" key="8">
    <source>
        <dbReference type="ARBA" id="ARBA00023012"/>
    </source>
</evidence>
<keyword evidence="8" id="KW-0902">Two-component regulatory system</keyword>
<keyword evidence="3" id="KW-0597">Phosphoprotein</keyword>
<evidence type="ECO:0000256" key="6">
    <source>
        <dbReference type="ARBA" id="ARBA00022777"/>
    </source>
</evidence>
<dbReference type="Proteomes" id="UP000550729">
    <property type="component" value="Unassembled WGS sequence"/>
</dbReference>
<dbReference type="PANTHER" id="PTHR24421:SF10">
    <property type="entry name" value="NITRATE_NITRITE SENSOR PROTEIN NARQ"/>
    <property type="match status" value="1"/>
</dbReference>
<keyword evidence="9" id="KW-0472">Membrane</keyword>
<comment type="catalytic activity">
    <reaction evidence="1">
        <text>ATP + protein L-histidine = ADP + protein N-phospho-L-histidine.</text>
        <dbReference type="EC" id="2.7.13.3"/>
    </reaction>
</comment>
<evidence type="ECO:0000256" key="3">
    <source>
        <dbReference type="ARBA" id="ARBA00022553"/>
    </source>
</evidence>
<dbReference type="AlphaFoldDB" id="A0A848KVK4"/>
<dbReference type="EC" id="2.7.13.3" evidence="2"/>
<feature type="transmembrane region" description="Helical" evidence="9">
    <location>
        <begin position="57"/>
        <end position="80"/>
    </location>
</feature>